<evidence type="ECO:0000259" key="1">
    <source>
        <dbReference type="PROSITE" id="PS50097"/>
    </source>
</evidence>
<dbReference type="Proteomes" id="UP001642540">
    <property type="component" value="Unassembled WGS sequence"/>
</dbReference>
<dbReference type="SUPFAM" id="SSF54695">
    <property type="entry name" value="POZ domain"/>
    <property type="match status" value="1"/>
</dbReference>
<reference evidence="2 3" key="1">
    <citation type="submission" date="2024-08" db="EMBL/GenBank/DDBJ databases">
        <authorList>
            <person name="Cucini C."/>
            <person name="Frati F."/>
        </authorList>
    </citation>
    <scope>NUCLEOTIDE SEQUENCE [LARGE SCALE GENOMIC DNA]</scope>
</reference>
<dbReference type="PROSITE" id="PS50097">
    <property type="entry name" value="BTB"/>
    <property type="match status" value="1"/>
</dbReference>
<sequence length="176" mass="20333">MRLKLQIGLVCSSGWQKKMVSQEMEYLNEELEPNVAFRFIQLQDPCWIPTPDFRYKFELTAELTSKPRPVQTPPPAQQMPLSLTMMNRRFLEQGIKADFALVTEKGYSIPCHRIFLQAVSQAFARMIELDGAKEPPENLIKLPNSLTREGIGALLKYIYFRDVQDPKERPEIACEL</sequence>
<dbReference type="EMBL" id="CAXLJM020000077">
    <property type="protein sequence ID" value="CAL8129445.1"/>
    <property type="molecule type" value="Genomic_DNA"/>
</dbReference>
<evidence type="ECO:0000313" key="3">
    <source>
        <dbReference type="Proteomes" id="UP001642540"/>
    </source>
</evidence>
<proteinExistence type="predicted"/>
<evidence type="ECO:0000313" key="2">
    <source>
        <dbReference type="EMBL" id="CAL8129445.1"/>
    </source>
</evidence>
<protein>
    <recommendedName>
        <fullName evidence="1">BTB domain-containing protein</fullName>
    </recommendedName>
</protein>
<name>A0ABP1RK72_9HEXA</name>
<gene>
    <name evidence="2" type="ORF">ODALV1_LOCUS23177</name>
</gene>
<dbReference type="InterPro" id="IPR011333">
    <property type="entry name" value="SKP1/BTB/POZ_sf"/>
</dbReference>
<dbReference type="InterPro" id="IPR000210">
    <property type="entry name" value="BTB/POZ_dom"/>
</dbReference>
<feature type="domain" description="BTB" evidence="1">
    <location>
        <begin position="97"/>
        <end position="167"/>
    </location>
</feature>
<accession>A0ABP1RK72</accession>
<organism evidence="2 3">
    <name type="scientific">Orchesella dallaii</name>
    <dbReference type="NCBI Taxonomy" id="48710"/>
    <lineage>
        <taxon>Eukaryota</taxon>
        <taxon>Metazoa</taxon>
        <taxon>Ecdysozoa</taxon>
        <taxon>Arthropoda</taxon>
        <taxon>Hexapoda</taxon>
        <taxon>Collembola</taxon>
        <taxon>Entomobryomorpha</taxon>
        <taxon>Entomobryoidea</taxon>
        <taxon>Orchesellidae</taxon>
        <taxon>Orchesellinae</taxon>
        <taxon>Orchesella</taxon>
    </lineage>
</organism>
<comment type="caution">
    <text evidence="2">The sequence shown here is derived from an EMBL/GenBank/DDBJ whole genome shotgun (WGS) entry which is preliminary data.</text>
</comment>
<dbReference type="Pfam" id="PF00651">
    <property type="entry name" value="BTB"/>
    <property type="match status" value="1"/>
</dbReference>
<dbReference type="CDD" id="cd18186">
    <property type="entry name" value="BTB_POZ_ZBTB_KLHL-like"/>
    <property type="match status" value="1"/>
</dbReference>
<keyword evidence="3" id="KW-1185">Reference proteome</keyword>
<dbReference type="Gene3D" id="3.30.710.10">
    <property type="entry name" value="Potassium Channel Kv1.1, Chain A"/>
    <property type="match status" value="1"/>
</dbReference>